<dbReference type="PROSITE" id="PS00914">
    <property type="entry name" value="SYNTAXIN"/>
    <property type="match status" value="1"/>
</dbReference>
<keyword evidence="5" id="KW-0532">Neurotransmitter transport</keyword>
<organism evidence="11 12">
    <name type="scientific">Globodera rostochiensis</name>
    <name type="common">Golden nematode worm</name>
    <name type="synonym">Heterodera rostochiensis</name>
    <dbReference type="NCBI Taxonomy" id="31243"/>
    <lineage>
        <taxon>Eukaryota</taxon>
        <taxon>Metazoa</taxon>
        <taxon>Ecdysozoa</taxon>
        <taxon>Nematoda</taxon>
        <taxon>Chromadorea</taxon>
        <taxon>Rhabditida</taxon>
        <taxon>Tylenchina</taxon>
        <taxon>Tylenchomorpha</taxon>
        <taxon>Tylenchoidea</taxon>
        <taxon>Heteroderidae</taxon>
        <taxon>Heteroderinae</taxon>
        <taxon>Globodera</taxon>
    </lineage>
</organism>
<evidence type="ECO:0000256" key="8">
    <source>
        <dbReference type="ARBA" id="ARBA00023136"/>
    </source>
</evidence>
<dbReference type="WBParaSite" id="Gr19_v10_g5832.t1">
    <property type="protein sequence ID" value="Gr19_v10_g5832.t1"/>
    <property type="gene ID" value="Gr19_v10_g5832"/>
</dbReference>
<dbReference type="AlphaFoldDB" id="A0A914I0U7"/>
<evidence type="ECO:0000256" key="4">
    <source>
        <dbReference type="ARBA" id="ARBA00022692"/>
    </source>
</evidence>
<evidence type="ECO:0000313" key="12">
    <source>
        <dbReference type="WBParaSite" id="Gr19_v10_g5832.t1"/>
    </source>
</evidence>
<evidence type="ECO:0000256" key="7">
    <source>
        <dbReference type="ARBA" id="ARBA00023054"/>
    </source>
</evidence>
<evidence type="ECO:0000256" key="5">
    <source>
        <dbReference type="ARBA" id="ARBA00022775"/>
    </source>
</evidence>
<comment type="similarity">
    <text evidence="2">Belongs to the syntaxin family.</text>
</comment>
<comment type="subcellular location">
    <subcellularLocation>
        <location evidence="1">Membrane</location>
        <topology evidence="1">Single-pass type IV membrane protein</topology>
    </subcellularLocation>
</comment>
<protein>
    <submittedName>
        <fullName evidence="12">t-SNARE coiled-coil homology domain-containing protein</fullName>
    </submittedName>
</protein>
<keyword evidence="4 9" id="KW-0812">Transmembrane</keyword>
<dbReference type="GO" id="GO:0005484">
    <property type="term" value="F:SNAP receptor activity"/>
    <property type="evidence" value="ECO:0007669"/>
    <property type="project" value="InterPro"/>
</dbReference>
<keyword evidence="7" id="KW-0175">Coiled coil</keyword>
<evidence type="ECO:0000256" key="6">
    <source>
        <dbReference type="ARBA" id="ARBA00022989"/>
    </source>
</evidence>
<evidence type="ECO:0000256" key="9">
    <source>
        <dbReference type="SAM" id="Phobius"/>
    </source>
</evidence>
<evidence type="ECO:0000313" key="11">
    <source>
        <dbReference type="Proteomes" id="UP000887572"/>
    </source>
</evidence>
<accession>A0A914I0U7</accession>
<reference evidence="12" key="1">
    <citation type="submission" date="2022-11" db="UniProtKB">
        <authorList>
            <consortium name="WormBaseParasite"/>
        </authorList>
    </citation>
    <scope>IDENTIFICATION</scope>
</reference>
<keyword evidence="6 9" id="KW-1133">Transmembrane helix</keyword>
<dbReference type="Pfam" id="PF05739">
    <property type="entry name" value="SNARE"/>
    <property type="match status" value="1"/>
</dbReference>
<evidence type="ECO:0000259" key="10">
    <source>
        <dbReference type="PROSITE" id="PS50192"/>
    </source>
</evidence>
<proteinExistence type="inferred from homology"/>
<dbReference type="GO" id="GO:0006886">
    <property type="term" value="P:intracellular protein transport"/>
    <property type="evidence" value="ECO:0007669"/>
    <property type="project" value="InterPro"/>
</dbReference>
<dbReference type="CDD" id="cd15851">
    <property type="entry name" value="SNARE_Syntaxin6"/>
    <property type="match status" value="1"/>
</dbReference>
<dbReference type="Proteomes" id="UP000887572">
    <property type="component" value="Unplaced"/>
</dbReference>
<dbReference type="SMART" id="SM00397">
    <property type="entry name" value="t_SNARE"/>
    <property type="match status" value="1"/>
</dbReference>
<sequence>MLYPKKPYHLMRCPLLAGRSLHGLSMNSASAAGKGYVRLNMEEGDESEASSSSKNNFFDNTLQQQQTIVAGQDESLNRIGDSLRTLKDMSHQIGDELEDQSEMLDELGTSMSSTEARMNDVMKKLAKLTRLEDESRQCTAIFVLSGLIVVLLIVLVVF</sequence>
<name>A0A914I0U7_GLORO</name>
<keyword evidence="11" id="KW-1185">Reference proteome</keyword>
<dbReference type="FunFam" id="1.20.5.110:FF:000006">
    <property type="entry name" value="Syntaxin 6"/>
    <property type="match status" value="1"/>
</dbReference>
<dbReference type="InterPro" id="IPR006012">
    <property type="entry name" value="Syntaxin/epimorphin_CS"/>
</dbReference>
<keyword evidence="3" id="KW-0813">Transport</keyword>
<dbReference type="SUPFAM" id="SSF58038">
    <property type="entry name" value="SNARE fusion complex"/>
    <property type="match status" value="1"/>
</dbReference>
<dbReference type="Gene3D" id="1.20.5.110">
    <property type="match status" value="1"/>
</dbReference>
<dbReference type="GO" id="GO:0016020">
    <property type="term" value="C:membrane"/>
    <property type="evidence" value="ECO:0007669"/>
    <property type="project" value="UniProtKB-SubCell"/>
</dbReference>
<evidence type="ECO:0000256" key="2">
    <source>
        <dbReference type="ARBA" id="ARBA00009063"/>
    </source>
</evidence>
<feature type="transmembrane region" description="Helical" evidence="9">
    <location>
        <begin position="138"/>
        <end position="157"/>
    </location>
</feature>
<dbReference type="PROSITE" id="PS50192">
    <property type="entry name" value="T_SNARE"/>
    <property type="match status" value="1"/>
</dbReference>
<keyword evidence="8 9" id="KW-0472">Membrane</keyword>
<evidence type="ECO:0000256" key="3">
    <source>
        <dbReference type="ARBA" id="ARBA00022448"/>
    </source>
</evidence>
<feature type="domain" description="T-SNARE coiled-coil homology" evidence="10">
    <location>
        <begin position="66"/>
        <end position="128"/>
    </location>
</feature>
<dbReference type="InterPro" id="IPR000727">
    <property type="entry name" value="T_SNARE_dom"/>
</dbReference>
<dbReference type="GO" id="GO:0006836">
    <property type="term" value="P:neurotransmitter transport"/>
    <property type="evidence" value="ECO:0007669"/>
    <property type="project" value="UniProtKB-KW"/>
</dbReference>
<dbReference type="PANTHER" id="PTHR12791">
    <property type="entry name" value="GOLGI SNARE BET1-RELATED"/>
    <property type="match status" value="1"/>
</dbReference>
<evidence type="ECO:0000256" key="1">
    <source>
        <dbReference type="ARBA" id="ARBA00004211"/>
    </source>
</evidence>